<keyword evidence="4" id="KW-1185">Reference proteome</keyword>
<gene>
    <name evidence="3" type="ordered locus">Deipe_2639</name>
</gene>
<dbReference type="Pfam" id="PF03713">
    <property type="entry name" value="DUF305"/>
    <property type="match status" value="2"/>
</dbReference>
<name>L0A3W7_DEIPD</name>
<feature type="domain" description="DUF305" evidence="2">
    <location>
        <begin position="27"/>
        <end position="110"/>
    </location>
</feature>
<dbReference type="InterPro" id="IPR012347">
    <property type="entry name" value="Ferritin-like"/>
</dbReference>
<reference evidence="4" key="1">
    <citation type="submission" date="2012-03" db="EMBL/GenBank/DDBJ databases">
        <title>Complete sequence of chromosome of Deinococcus peraridilitoris DSM 19664.</title>
        <authorList>
            <person name="Lucas S."/>
            <person name="Copeland A."/>
            <person name="Lapidus A."/>
            <person name="Glavina del Rio T."/>
            <person name="Dalin E."/>
            <person name="Tice H."/>
            <person name="Bruce D."/>
            <person name="Goodwin L."/>
            <person name="Pitluck S."/>
            <person name="Peters L."/>
            <person name="Mikhailova N."/>
            <person name="Lu M."/>
            <person name="Kyrpides N."/>
            <person name="Mavromatis K."/>
            <person name="Ivanova N."/>
            <person name="Brettin T."/>
            <person name="Detter J.C."/>
            <person name="Han C."/>
            <person name="Larimer F."/>
            <person name="Land M."/>
            <person name="Hauser L."/>
            <person name="Markowitz V."/>
            <person name="Cheng J.-F."/>
            <person name="Hugenholtz P."/>
            <person name="Woyke T."/>
            <person name="Wu D."/>
            <person name="Pukall R."/>
            <person name="Steenblock K."/>
            <person name="Brambilla E."/>
            <person name="Klenk H.-P."/>
            <person name="Eisen J.A."/>
        </authorList>
    </citation>
    <scope>NUCLEOTIDE SEQUENCE [LARGE SCALE GENOMIC DNA]</scope>
    <source>
        <strain evidence="4">DSM 19664 / LMG 22246 / CIP 109416 / KR-200</strain>
    </source>
</reference>
<proteinExistence type="predicted"/>
<dbReference type="PANTHER" id="PTHR36933">
    <property type="entry name" value="SLL0788 PROTEIN"/>
    <property type="match status" value="1"/>
</dbReference>
<keyword evidence="1" id="KW-0732">Signal</keyword>
<dbReference type="STRING" id="937777.Deipe_2639"/>
<dbReference type="RefSeq" id="WP_015236406.1">
    <property type="nucleotide sequence ID" value="NC_019793.1"/>
</dbReference>
<dbReference type="KEGG" id="dpd:Deipe_2639"/>
<protein>
    <recommendedName>
        <fullName evidence="2">DUF305 domain-containing protein</fullName>
    </recommendedName>
</protein>
<dbReference type="InterPro" id="IPR005183">
    <property type="entry name" value="DUF305_CopM-like"/>
</dbReference>
<evidence type="ECO:0000313" key="3">
    <source>
        <dbReference type="EMBL" id="AFZ68104.1"/>
    </source>
</evidence>
<accession>L0A3W7</accession>
<dbReference type="EMBL" id="CP003382">
    <property type="protein sequence ID" value="AFZ68104.1"/>
    <property type="molecule type" value="Genomic_DNA"/>
</dbReference>
<dbReference type="AlphaFoldDB" id="L0A3W7"/>
<feature type="chain" id="PRO_5003938999" description="DUF305 domain-containing protein" evidence="1">
    <location>
        <begin position="17"/>
        <end position="199"/>
    </location>
</feature>
<sequence>MFRLVPVIFLSLTVWAAGQHQHAPPPAAGSPTAQQARHRVFDPQLLAQLETLSGRNFDRAYLSMMIAHHQAGVEMSQALLPRLRDPQVREWAQIVVTGQQGEVREMTAMLTDFQLGGLDRVRADAMKAHMQGMLRAVRASTAPEEAFVSHMLEHHASGVLMATLALMRSDNDLLRLDAQGVVRVQAEQMNTYRSWKPRS</sequence>
<evidence type="ECO:0000256" key="1">
    <source>
        <dbReference type="SAM" id="SignalP"/>
    </source>
</evidence>
<dbReference type="Proteomes" id="UP000010467">
    <property type="component" value="Chromosome"/>
</dbReference>
<dbReference type="PATRIC" id="fig|937777.3.peg.2648"/>
<evidence type="ECO:0000313" key="4">
    <source>
        <dbReference type="Proteomes" id="UP000010467"/>
    </source>
</evidence>
<evidence type="ECO:0000259" key="2">
    <source>
        <dbReference type="Pfam" id="PF03713"/>
    </source>
</evidence>
<dbReference type="Gene3D" id="1.20.1260.10">
    <property type="match status" value="2"/>
</dbReference>
<dbReference type="HOGENOM" id="CLU_074343_2_2_0"/>
<feature type="signal peptide" evidence="1">
    <location>
        <begin position="1"/>
        <end position="16"/>
    </location>
</feature>
<organism evidence="3 4">
    <name type="scientific">Deinococcus peraridilitoris (strain DSM 19664 / LMG 22246 / CIP 109416 / KR-200)</name>
    <dbReference type="NCBI Taxonomy" id="937777"/>
    <lineage>
        <taxon>Bacteria</taxon>
        <taxon>Thermotogati</taxon>
        <taxon>Deinococcota</taxon>
        <taxon>Deinococci</taxon>
        <taxon>Deinococcales</taxon>
        <taxon>Deinococcaceae</taxon>
        <taxon>Deinococcus</taxon>
    </lineage>
</organism>
<dbReference type="eggNOG" id="COG3544">
    <property type="taxonomic scope" value="Bacteria"/>
</dbReference>
<dbReference type="PANTHER" id="PTHR36933:SF1">
    <property type="entry name" value="SLL0788 PROTEIN"/>
    <property type="match status" value="1"/>
</dbReference>
<feature type="domain" description="DUF305" evidence="2">
    <location>
        <begin position="145"/>
        <end position="196"/>
    </location>
</feature>